<dbReference type="PIRSF" id="PIRSF006060">
    <property type="entry name" value="AA_transporter"/>
    <property type="match status" value="1"/>
</dbReference>
<sequence length="492" mass="52056">MTRADADSAPLRDSTDTQRLNRGFSFRAALSLAFADVSPIVAVYAIFTLGLFAAGPRFFWAFPIVLVGQLMVAAVFGELASRWPYAGSVYQWARHVKGTSWGWVAAWAYMWGLTIALSTLAYAAAGFLIEIAGVQNPSRTLTAVLALVIVALGSATNMVGRKVLKLMVTASIVCEIVGSVGLGTVLLLFYRQNPVHVLFSGVDLHLGGAWATGPMLLAIAYVGWSFLGFEAAGSIAEEVENPERNVPKAIMLGLLLVALIVMYSSAALILAIPNLDKVLSEQSGDPVSATLVHHFGAGIGRPLLIMFVVGFLSSFLAVQAAVSRCIWGAARDRGLPASGLLKKLAGPERLPVYAIGLTGVVAGLLVLVAGSDFYAVLVNFTTIGFYIAFGVPVMGAALARLRGTWVPGAFTLGRWGAPVTYLAAAWIIFETVNIVWPRSAPGQPWYITWSMLLTTAVLGVVGAVIYAVVRTRIDAPVGDRLQAATAVEGDAA</sequence>
<keyword evidence="4 6" id="KW-1133">Transmembrane helix</keyword>
<evidence type="ECO:0000256" key="5">
    <source>
        <dbReference type="ARBA" id="ARBA00023136"/>
    </source>
</evidence>
<keyword evidence="5 6" id="KW-0472">Membrane</keyword>
<dbReference type="EMBL" id="JAATVY010000001">
    <property type="protein sequence ID" value="NJC68617.1"/>
    <property type="molecule type" value="Genomic_DNA"/>
</dbReference>
<evidence type="ECO:0000256" key="6">
    <source>
        <dbReference type="SAM" id="Phobius"/>
    </source>
</evidence>
<feature type="transmembrane region" description="Helical" evidence="6">
    <location>
        <begin position="303"/>
        <end position="329"/>
    </location>
</feature>
<dbReference type="InterPro" id="IPR002293">
    <property type="entry name" value="AA/rel_permease1"/>
</dbReference>
<dbReference type="PANTHER" id="PTHR45649:SF26">
    <property type="entry name" value="OS04G0435100 PROTEIN"/>
    <property type="match status" value="1"/>
</dbReference>
<evidence type="ECO:0000313" key="8">
    <source>
        <dbReference type="Proteomes" id="UP000722989"/>
    </source>
</evidence>
<feature type="transmembrane region" description="Helical" evidence="6">
    <location>
        <begin position="210"/>
        <end position="229"/>
    </location>
</feature>
<dbReference type="Gene3D" id="1.20.1740.10">
    <property type="entry name" value="Amino acid/polyamine transporter I"/>
    <property type="match status" value="1"/>
</dbReference>
<keyword evidence="8" id="KW-1185">Reference proteome</keyword>
<dbReference type="RefSeq" id="WP_167923466.1">
    <property type="nucleotide sequence ID" value="NZ_JAATVY010000001.1"/>
</dbReference>
<dbReference type="PANTHER" id="PTHR45649">
    <property type="entry name" value="AMINO-ACID PERMEASE BAT1"/>
    <property type="match status" value="1"/>
</dbReference>
<feature type="transmembrane region" description="Helical" evidence="6">
    <location>
        <begin position="58"/>
        <end position="80"/>
    </location>
</feature>
<evidence type="ECO:0000256" key="1">
    <source>
        <dbReference type="ARBA" id="ARBA00004141"/>
    </source>
</evidence>
<evidence type="ECO:0000256" key="4">
    <source>
        <dbReference type="ARBA" id="ARBA00022989"/>
    </source>
</evidence>
<feature type="transmembrane region" description="Helical" evidence="6">
    <location>
        <begin position="28"/>
        <end position="52"/>
    </location>
</feature>
<evidence type="ECO:0000256" key="3">
    <source>
        <dbReference type="ARBA" id="ARBA00022692"/>
    </source>
</evidence>
<feature type="transmembrane region" description="Helical" evidence="6">
    <location>
        <begin position="449"/>
        <end position="469"/>
    </location>
</feature>
<comment type="subcellular location">
    <subcellularLocation>
        <location evidence="1">Membrane</location>
        <topology evidence="1">Multi-pass membrane protein</topology>
    </subcellularLocation>
</comment>
<evidence type="ECO:0000313" key="7">
    <source>
        <dbReference type="EMBL" id="NJC68617.1"/>
    </source>
</evidence>
<dbReference type="Proteomes" id="UP000722989">
    <property type="component" value="Unassembled WGS sequence"/>
</dbReference>
<gene>
    <name evidence="7" type="ORF">HC031_02590</name>
</gene>
<feature type="transmembrane region" description="Helical" evidence="6">
    <location>
        <begin position="101"/>
        <end position="129"/>
    </location>
</feature>
<dbReference type="Pfam" id="PF13520">
    <property type="entry name" value="AA_permease_2"/>
    <property type="match status" value="1"/>
</dbReference>
<keyword evidence="2" id="KW-0813">Transport</keyword>
<evidence type="ECO:0000256" key="2">
    <source>
        <dbReference type="ARBA" id="ARBA00022448"/>
    </source>
</evidence>
<comment type="caution">
    <text evidence="7">The sequence shown here is derived from an EMBL/GenBank/DDBJ whole genome shotgun (WGS) entry which is preliminary data.</text>
</comment>
<protein>
    <submittedName>
        <fullName evidence="7">Amino acid permease</fullName>
    </submittedName>
</protein>
<feature type="transmembrane region" description="Helical" evidence="6">
    <location>
        <begin position="350"/>
        <end position="370"/>
    </location>
</feature>
<feature type="transmembrane region" description="Helical" evidence="6">
    <location>
        <begin position="411"/>
        <end position="429"/>
    </location>
</feature>
<feature type="transmembrane region" description="Helical" evidence="6">
    <location>
        <begin position="376"/>
        <end position="399"/>
    </location>
</feature>
<feature type="transmembrane region" description="Helical" evidence="6">
    <location>
        <begin position="141"/>
        <end position="159"/>
    </location>
</feature>
<reference evidence="7 8" key="1">
    <citation type="submission" date="2020-03" db="EMBL/GenBank/DDBJ databases">
        <title>WGS of the type strain of Planosporangium spp.</title>
        <authorList>
            <person name="Thawai C."/>
        </authorList>
    </citation>
    <scope>NUCLEOTIDE SEQUENCE [LARGE SCALE GENOMIC DNA]</scope>
    <source>
        <strain evidence="7 8">TBRC 5610</strain>
    </source>
</reference>
<proteinExistence type="predicted"/>
<feature type="transmembrane region" description="Helical" evidence="6">
    <location>
        <begin position="250"/>
        <end position="272"/>
    </location>
</feature>
<organism evidence="7 8">
    <name type="scientific">Planosporangium thailandense</name>
    <dbReference type="NCBI Taxonomy" id="765197"/>
    <lineage>
        <taxon>Bacteria</taxon>
        <taxon>Bacillati</taxon>
        <taxon>Actinomycetota</taxon>
        <taxon>Actinomycetes</taxon>
        <taxon>Micromonosporales</taxon>
        <taxon>Micromonosporaceae</taxon>
        <taxon>Planosporangium</taxon>
    </lineage>
</organism>
<name>A0ABX0XRU5_9ACTN</name>
<accession>A0ABX0XRU5</accession>
<feature type="transmembrane region" description="Helical" evidence="6">
    <location>
        <begin position="166"/>
        <end position="190"/>
    </location>
</feature>
<keyword evidence="3 6" id="KW-0812">Transmembrane</keyword>